<dbReference type="Gene3D" id="3.90.220.20">
    <property type="entry name" value="DNA methylase specificity domains"/>
    <property type="match status" value="2"/>
</dbReference>
<evidence type="ECO:0000256" key="4">
    <source>
        <dbReference type="SAM" id="Coils"/>
    </source>
</evidence>
<dbReference type="STRING" id="1434072.SAMN05216210_0229"/>
<proteinExistence type="inferred from homology"/>
<feature type="domain" description="Type I restriction modification DNA specificity" evidence="5">
    <location>
        <begin position="85"/>
        <end position="244"/>
    </location>
</feature>
<sequence>MEAQQFLAEFGHIANAPSGIDRLRDMVLDLAVQGRLALSSESKESTLGLLDEIGRWRASQTQSKKGRRAKFEVPISDLDKPFSIPEHWVWVRNSDIFSLTKGKNPKDLGPEGKYPYLDIEALDRGNIQRYTNDEQAPRSSKADILVVCDGSRSGLVLDGNDGVIGSTLARVDTLPTIQHFVKLLFLHGYRRFNAEKKGAAIPHLDTARLLARPCGLPPISDQESIVAKVDELMALCDKLESQQQARRKLQNALRKSTLQAVASSQRPHELQTTWARLADNFGQLFHAPEDVVAFKGLILDLAVSGELLNTEHRHTASGADLLRAIAKKRIEWSIESEGQEQKEALAMLKKLRSQQMTIPDAVLPEHWAWASLLQVSQAVVDCHNKTAPYVSEGIHLIRTTDIRNGRMDLSRTRKISEETYAYWARRMPPKSGDIFFTREAPMGEAAIVPDGEKVCLGQRSMLIRLFPDLFSNRFLLYVIQSRSFQTRMIEAAIGMTVKHLRVGGVEDLVVPVPPMAEQDQIVAIVDALFRMCEHYEDQLSRKRRIATNFAASAVSSLTGIAIEEEEEPMKAPQTQLIAPLSLGTAPDIKAQAPLATILARHNGEMDAKDLWQRFGGEIDTFYAQLKTEVARGWILEPTPAEMREKPADTVNV</sequence>
<evidence type="ECO:0000259" key="5">
    <source>
        <dbReference type="Pfam" id="PF01420"/>
    </source>
</evidence>
<feature type="domain" description="Type I restriction modification DNA specificity" evidence="5">
    <location>
        <begin position="397"/>
        <end position="530"/>
    </location>
</feature>
<organism evidence="6 7">
    <name type="scientific">Halopseudomonas salegens</name>
    <dbReference type="NCBI Taxonomy" id="1434072"/>
    <lineage>
        <taxon>Bacteria</taxon>
        <taxon>Pseudomonadati</taxon>
        <taxon>Pseudomonadota</taxon>
        <taxon>Gammaproteobacteria</taxon>
        <taxon>Pseudomonadales</taxon>
        <taxon>Pseudomonadaceae</taxon>
        <taxon>Halopseudomonas</taxon>
    </lineage>
</organism>
<evidence type="ECO:0000256" key="3">
    <source>
        <dbReference type="ARBA" id="ARBA00023125"/>
    </source>
</evidence>
<dbReference type="RefSeq" id="WP_092383315.1">
    <property type="nucleotide sequence ID" value="NZ_LT629787.1"/>
</dbReference>
<dbReference type="CDD" id="cd17246">
    <property type="entry name" value="RMtype1_S_SonII-TRD2-CR2_like"/>
    <property type="match status" value="1"/>
</dbReference>
<reference evidence="7" key="1">
    <citation type="submission" date="2016-10" db="EMBL/GenBank/DDBJ databases">
        <authorList>
            <person name="Varghese N."/>
            <person name="Submissions S."/>
        </authorList>
    </citation>
    <scope>NUCLEOTIDE SEQUENCE [LARGE SCALE GENOMIC DNA]</scope>
    <source>
        <strain evidence="7">CECT 8338</strain>
    </source>
</reference>
<evidence type="ECO:0000256" key="2">
    <source>
        <dbReference type="ARBA" id="ARBA00022747"/>
    </source>
</evidence>
<feature type="coiled-coil region" evidence="4">
    <location>
        <begin position="232"/>
        <end position="259"/>
    </location>
</feature>
<gene>
    <name evidence="6" type="ORF">SAMN05216210_0229</name>
</gene>
<keyword evidence="3" id="KW-0238">DNA-binding</keyword>
<dbReference type="GO" id="GO:0003677">
    <property type="term" value="F:DNA binding"/>
    <property type="evidence" value="ECO:0007669"/>
    <property type="project" value="UniProtKB-KW"/>
</dbReference>
<accession>A0A1H2E1Y2</accession>
<evidence type="ECO:0000313" key="7">
    <source>
        <dbReference type="Proteomes" id="UP000243924"/>
    </source>
</evidence>
<dbReference type="AlphaFoldDB" id="A0A1H2E1Y2"/>
<keyword evidence="7" id="KW-1185">Reference proteome</keyword>
<dbReference type="InterPro" id="IPR051212">
    <property type="entry name" value="Type-I_RE_S_subunit"/>
</dbReference>
<dbReference type="Pfam" id="PF01420">
    <property type="entry name" value="Methylase_S"/>
    <property type="match status" value="2"/>
</dbReference>
<evidence type="ECO:0000256" key="1">
    <source>
        <dbReference type="ARBA" id="ARBA00010923"/>
    </source>
</evidence>
<dbReference type="Proteomes" id="UP000243924">
    <property type="component" value="Chromosome I"/>
</dbReference>
<name>A0A1H2E1Y2_9GAMM</name>
<dbReference type="InterPro" id="IPR000055">
    <property type="entry name" value="Restrct_endonuc_typeI_TRD"/>
</dbReference>
<comment type="similarity">
    <text evidence="1">Belongs to the type-I restriction system S methylase family.</text>
</comment>
<protein>
    <submittedName>
        <fullName evidence="6">Type I restriction enzyme, S subunit</fullName>
    </submittedName>
</protein>
<dbReference type="PANTHER" id="PTHR43140:SF1">
    <property type="entry name" value="TYPE I RESTRICTION ENZYME ECOKI SPECIFICITY SUBUNIT"/>
    <property type="match status" value="1"/>
</dbReference>
<dbReference type="SUPFAM" id="SSF116734">
    <property type="entry name" value="DNA methylase specificity domain"/>
    <property type="match status" value="2"/>
</dbReference>
<dbReference type="OrthoDB" id="398435at2"/>
<dbReference type="REBASE" id="163124">
    <property type="entry name" value="S.Psa8338ORF228P"/>
</dbReference>
<dbReference type="EMBL" id="LT629787">
    <property type="protein sequence ID" value="SDT89034.1"/>
    <property type="molecule type" value="Genomic_DNA"/>
</dbReference>
<dbReference type="GO" id="GO:0009307">
    <property type="term" value="P:DNA restriction-modification system"/>
    <property type="evidence" value="ECO:0007669"/>
    <property type="project" value="UniProtKB-KW"/>
</dbReference>
<keyword evidence="4" id="KW-0175">Coiled coil</keyword>
<dbReference type="InterPro" id="IPR044946">
    <property type="entry name" value="Restrct_endonuc_typeI_TRD_sf"/>
</dbReference>
<dbReference type="PANTHER" id="PTHR43140">
    <property type="entry name" value="TYPE-1 RESTRICTION ENZYME ECOKI SPECIFICITY PROTEIN"/>
    <property type="match status" value="1"/>
</dbReference>
<evidence type="ECO:0000313" key="6">
    <source>
        <dbReference type="EMBL" id="SDT89034.1"/>
    </source>
</evidence>
<keyword evidence="2" id="KW-0680">Restriction system</keyword>